<proteinExistence type="predicted"/>
<dbReference type="SUPFAM" id="SSF51735">
    <property type="entry name" value="NAD(P)-binding Rossmann-fold domains"/>
    <property type="match status" value="1"/>
</dbReference>
<evidence type="ECO:0000256" key="3">
    <source>
        <dbReference type="ARBA" id="ARBA00022670"/>
    </source>
</evidence>
<evidence type="ECO:0000259" key="10">
    <source>
        <dbReference type="Pfam" id="PF20255"/>
    </source>
</evidence>
<evidence type="ECO:0000259" key="9">
    <source>
        <dbReference type="Pfam" id="PF12359"/>
    </source>
</evidence>
<evidence type="ECO:0000256" key="4">
    <source>
        <dbReference type="ARBA" id="ARBA00022786"/>
    </source>
</evidence>
<dbReference type="HOGENOM" id="CLU_000211_1_0_1"/>
<evidence type="ECO:0000256" key="5">
    <source>
        <dbReference type="ARBA" id="ARBA00022801"/>
    </source>
</evidence>
<evidence type="ECO:0000256" key="6">
    <source>
        <dbReference type="ARBA" id="ARBA00022807"/>
    </source>
</evidence>
<dbReference type="STRING" id="1213859.L2FCN6"/>
<dbReference type="Pfam" id="PF20255">
    <property type="entry name" value="DUF6606"/>
    <property type="match status" value="1"/>
</dbReference>
<dbReference type="InterPro" id="IPR002347">
    <property type="entry name" value="SDR_fam"/>
</dbReference>
<comment type="catalytic activity">
    <reaction evidence="1">
        <text>Thiol-dependent hydrolysis of ester, thioester, amide, peptide and isopeptide bonds formed by the C-terminal Gly of ubiquitin (a 76-residue protein attached to proteins as an intracellular targeting signal).</text>
        <dbReference type="EC" id="3.4.19.12"/>
    </reaction>
</comment>
<sequence length="3279" mass="371965">MAGRNFNQLFPPKPTFTEDKLPDQSGRVFFITGGVSGIGLELCKILYAANATIYIATRSASKIATAIKELESLYPSSQGRLESLVLDLSDLTTIKPAADSFLAKETRLDVLVHNAGVMMPPKNSRSAQGHELQMGTNALGPFLLTRCLQERLRNTTAMQGVAKGSVRVVWIASMISLGAPKGGVVWNAANDAPKELGDSMGDYMQSKVGVVFLAKEFANKTENGGIISVSVNPGLVKTELQRHAPAAMGKIMGVVFKPSKFGAYSELFAACSPKNITKTSIKMAFENLANSETTPDAIALYLFHHIFLPSRLPQQSDFSPHNELALLTLVCQSLSEFKRHLGPEIARSVEIASVAMQHMLQVHTPLHDAIAIDEQSLHKILSTLPEPESIALYVKQQNAGMLITRARDAFQFETFELSPTNVAVTGTIGRLRRSFPGRGVTVGVARVLEPGFLETLVATLAKMSTQAAPGTLPQVRKADQLHDETRDTAHPKMITELLHSFLLVPGESLQEDRIWKNTRDEVLWKDCLHSWRRSPMWLLIRVVLQLIFHRGSREGAQPDFDLYKVFMVSFMAELLHKSSQTGLHSDVLHQMTAKLARRLKKMGSMVNTNALDVVRRRMCSANELLMQRWSATQQSSSRDLTHDLSQLDTFDIANDTMLRLPRLDAFLHSVTNRTKLSSGREFSPTWTLNYYAPDILPPLDGLQFQLIDKEYRFFNLMAFESWIARGQQLIAHKRKSGTDIDFDTYQSRNLDRLRQGSHEGSSYAIGLRPQDPNRLLEAENYLESRLRGCKPQFSKSNIYAAFGEGTCFAVRTFDQSETHRELCRKIEAHATKEREKKRRDFATKKTQYDNLMQRYRVNSCNDTQCFDNHSRRHYYAHVAKQCKRCLYKNQAESITIAIHEWPLPSDVLAKKSTVFELALPQSFGHWREASMFFLFDVLETEYSHQRKSNSGYSLDLQSYDGLRQFFRSEARPQTLRLISNTKPNAVTHRKEKAVGVIAESDILLRNGLHYAYSDHKASSYAGSMELPDITRHKCTYKLSSTASPLQDFLFRPDRNPSGPSPNTVISSQSQCPDDMSLDEYKALASIPLGFRIAWQNILLQLFAPTIDFKKWDVSLIIHQCIYQAGPRGTSDLGEAHIIVEEDDFSSKMLQGLTESTNRCEKNWQCSAALATFIALARRLLTVTKSVDIQNQCLVYLYTARKVAFTWATFLREKARNIHDDTNKIRFQQRAMESFSICSDTFAVDEAFQRTMLATDENASIFLQCSIGIQEFSDSLLYSLQTPVQYLYRRWQKACYSCHRYLSQRFTGQSSNAIDHAVKESWAAYQPASSWKAVSNNLSYWLFTSTALGQIVHFCLLTGDLLVDGVPLDHLPKHYLNHLTYKRLFGRLSLEIVPTAVPGMEFSSKAVFRDHNVHLHLDRTAEPPEADLLVHAIKGDGHFDLVPSRHLRGSFPISFVDDYSQWYNHEDQSIEFCHRNNPWHRSQSNWRLRRHQLGENTFWKLSNEDSSLIDVNGKFSRLISRVLEPLEDRFWIHPTLNHLNASILIQLPCLGLDFSLQPGSTTMMSKQYRGMCIDPYPLTKRTGTEEALAILSSASVKSFDILTQENIDMLCIIARLTPGRTYYLSNERVMQAVDWQTGLSSLSQHGFFLEYVREILNIAERAKFFHPRSYIEPPTASYIRQVSPELLSRDNARSATFRLSGFGAERHTTETDVVYEARDRTSTTKFSKSFSVAKTVFFGQSVLVEPLHSSMGERLWHYLAKGPSVDARTTKSSLVTTGINYDAGTLKKSSDFITEHWLALHKTVLPTICKFKLMIWLATLAYSDNADMDVIQTLASFQTTSEIAQVVVPKIECPKFVLSAGASFDTDEVEICIGAEFVPFEQCPEAHWSQERYESYTDFDARRTTSVASNRIAAVRSLRACVERQWPCKSPKLPLNGEHRSTWKTYIQLENLTLKLDSLFERWYDNLQFRKYLDRIASRLPSVIVPPELPNPLLATPTWNLCREQGFVAASDIFRNAQPPSPVKEHPQFKRGSCSRPLKRQYRLSKLIQRLKDKAQGSYEQQYVKDLHSSLQAMQRGDQKTGQIAIHGTPRKEDFIEYLQACREDVHRRHCRILEAVFSLGAGQEGFPSQQHNFFQMPRINPVFILQRLNKDNLGSSLKAWEEFIADYGVSITHLQRAERMLNSWGDVAALTNELRNLGHTNWDPLVYPDTLLLEIDSGIMVREVQQDIADKMRHAPTGRNAVLQLNMGEGKSSVILPMVASSEADGSRIVCATVAKPQSKQMQQMLISKLGGLCNRRIFYMPFSRDVRVCTAEANTINSILRECMASGGVLLLQPPHILSLQLMCVESAIAEKKDISRLLLQTKDLLDKHSRIMVDESDENFSVKFELVYTMGIQQSIEHSPDRWVCVHHVLDVIRKLLPESREDDFTSIEINSWPQGGFPRLRILNEDARNRLLHGVARRLSRDGSTGLPMTKQPAGVREAVFCYITKLKLTESEVDSIEQSGLWDSPTKETLLLLRGLFAQGVLNFVFSQKRWRVDYGPNETRNPETRLAVPYRAMDSPAARSEFSHPEVIITLTSLSYYYEGLKNDDIFLSFHHLVRSDQSDMEYDVWVADSNGLPLAFHQLSGVNLEDYQLCTEVLFPCLRYAKSVIDYFLAHIMFPKELKEFPHKLSASGWDIGEVKPHPTTGFSGTNDSRAFLPLTVSQLDDPTQQHTNALVLEYLLQDENSVSLMPTRQDVTQSDAEALLGMVTKLDPQVRVILDVGAQVLELDNIGVAKRWLEMTKDDEHTQAVVFCDEHDNICVIDRRHQVQIFHTSAFASQPDVCLVFLDEAHTRGTDLKLPQNYRAAVTLGANLTKDRLVQACMRMRKLGKGQSVVFCVPNEIQQKISAQSHTRETTNIDVCDILEWAISETFVDLSRGIWLWANQGRRHQRHKRLWEEASVDGATSLDAAHAEKFLEEEAQSLESRYRPAQNNSEELVHLSDHTEGDIITERVLSFGGRNSNSSTFREEQERELSLEVEQEREIQRPPPVQPQQHSIHPDVRALISDGTFTSDSKAWVPAFMSLSNTSASAHFAVGNFPRRIMVTNDFVKTIIPKLPSCQRYVSDLFQRSVQWILTTIPREKSTKGGINVAIIVSPYEAQELLPEIKRSWFVRLHLYAPRPNMSFSPLDKLDLYTVPRRKWTGYLPQPSTTELNLFSGQLYFKSCEEYASACEFLGLTPGSADDDAADANMCDTGLIQFIRILMMKIMRNCESIDKTHVGRVLDYRSLGPEDFEKLS</sequence>
<dbReference type="PANTHER" id="PTHR13367">
    <property type="entry name" value="UBIQUITIN THIOESTERASE"/>
    <property type="match status" value="1"/>
</dbReference>
<dbReference type="Pfam" id="PF00106">
    <property type="entry name" value="adh_short"/>
    <property type="match status" value="1"/>
</dbReference>
<feature type="region of interest" description="Disordered" evidence="7">
    <location>
        <begin position="3002"/>
        <end position="3038"/>
    </location>
</feature>
<reference evidence="11" key="1">
    <citation type="submission" date="2012-08" db="EMBL/GenBank/DDBJ databases">
        <title>Genome analysis of Colletotrichum orbiculare and Colletotrichum fructicola.</title>
        <authorList>
            <person name="Gan P.H.P."/>
            <person name="Ikeda K."/>
            <person name="Irieda H."/>
            <person name="Narusaka M."/>
            <person name="O'Connell R.J."/>
            <person name="Narusaka Y."/>
            <person name="Takano Y."/>
            <person name="Kubo Y."/>
            <person name="Shirasu K."/>
        </authorList>
    </citation>
    <scope>NUCLEOTIDE SEQUENCE</scope>
    <source>
        <strain evidence="11">Nara gc5</strain>
    </source>
</reference>
<dbReference type="InterPro" id="IPR036291">
    <property type="entry name" value="NAD(P)-bd_dom_sf"/>
</dbReference>
<protein>
    <recommendedName>
        <fullName evidence="2">ubiquitinyl hydrolase 1</fullName>
        <ecNumber evidence="2">3.4.19.12</ecNumber>
    </recommendedName>
</protein>
<evidence type="ECO:0000256" key="1">
    <source>
        <dbReference type="ARBA" id="ARBA00000707"/>
    </source>
</evidence>
<feature type="region of interest" description="Disordered" evidence="7">
    <location>
        <begin position="1047"/>
        <end position="1070"/>
    </location>
</feature>
<keyword evidence="3" id="KW-0645">Protease</keyword>
<dbReference type="InterPro" id="IPR022099">
    <property type="entry name" value="DUF3638"/>
</dbReference>
<dbReference type="Pfam" id="PF12340">
    <property type="entry name" value="DUF3638"/>
    <property type="match status" value="1"/>
</dbReference>
<evidence type="ECO:0000256" key="2">
    <source>
        <dbReference type="ARBA" id="ARBA00012759"/>
    </source>
</evidence>
<dbReference type="InterPro" id="IPR051346">
    <property type="entry name" value="OTU_Deubiquitinase"/>
</dbReference>
<keyword evidence="6" id="KW-0788">Thiol protease</keyword>
<feature type="domain" description="DUF3638" evidence="8">
    <location>
        <begin position="2199"/>
        <end position="2421"/>
    </location>
</feature>
<dbReference type="Pfam" id="PF12359">
    <property type="entry name" value="DUF3645"/>
    <property type="match status" value="1"/>
</dbReference>
<gene>
    <name evidence="11" type="ORF">CGGC5_2277</name>
</gene>
<dbReference type="InterPro" id="IPR046541">
    <property type="entry name" value="DUF6606"/>
</dbReference>
<feature type="domain" description="DUF3645" evidence="9">
    <location>
        <begin position="2544"/>
        <end position="2577"/>
    </location>
</feature>
<keyword evidence="5" id="KW-0378">Hydrolase</keyword>
<evidence type="ECO:0000256" key="7">
    <source>
        <dbReference type="SAM" id="MobiDB-lite"/>
    </source>
</evidence>
<dbReference type="EMBL" id="KB021302">
    <property type="protein sequence ID" value="ELA24122.1"/>
    <property type="molecule type" value="Genomic_DNA"/>
</dbReference>
<organism evidence="11">
    <name type="scientific">Colletotrichum fructicola (strain Nara gc5)</name>
    <name type="common">Anthracnose fungus</name>
    <name type="synonym">Colletotrichum gloeosporioides (strain Nara gc5)</name>
    <dbReference type="NCBI Taxonomy" id="1213859"/>
    <lineage>
        <taxon>Eukaryota</taxon>
        <taxon>Fungi</taxon>
        <taxon>Dikarya</taxon>
        <taxon>Ascomycota</taxon>
        <taxon>Pezizomycotina</taxon>
        <taxon>Sordariomycetes</taxon>
        <taxon>Hypocreomycetidae</taxon>
        <taxon>Glomerellales</taxon>
        <taxon>Glomerellaceae</taxon>
        <taxon>Colletotrichum</taxon>
        <taxon>Colletotrichum gloeosporioides species complex</taxon>
    </lineage>
</organism>
<evidence type="ECO:0000259" key="8">
    <source>
        <dbReference type="Pfam" id="PF12340"/>
    </source>
</evidence>
<dbReference type="PRINTS" id="PR00081">
    <property type="entry name" value="GDHRDH"/>
</dbReference>
<accession>L2FCN6</accession>
<feature type="compositionally biased region" description="Basic and acidic residues" evidence="7">
    <location>
        <begin position="3008"/>
        <end position="3027"/>
    </location>
</feature>
<dbReference type="PANTHER" id="PTHR13367:SF34">
    <property type="match status" value="1"/>
</dbReference>
<dbReference type="GO" id="GO:0006508">
    <property type="term" value="P:proteolysis"/>
    <property type="evidence" value="ECO:0007669"/>
    <property type="project" value="UniProtKB-KW"/>
</dbReference>
<evidence type="ECO:0000313" key="11">
    <source>
        <dbReference type="EMBL" id="ELA24122.1"/>
    </source>
</evidence>
<keyword evidence="4" id="KW-0833">Ubl conjugation pathway</keyword>
<dbReference type="InterPro" id="IPR022105">
    <property type="entry name" value="DUF3645"/>
</dbReference>
<name>L2FCN6_COLFN</name>
<dbReference type="EC" id="3.4.19.12" evidence="2"/>
<dbReference type="Gene3D" id="3.40.50.720">
    <property type="entry name" value="NAD(P)-binding Rossmann-like Domain"/>
    <property type="match status" value="1"/>
</dbReference>
<dbReference type="GO" id="GO:0004843">
    <property type="term" value="F:cysteine-type deubiquitinase activity"/>
    <property type="evidence" value="ECO:0007669"/>
    <property type="project" value="UniProtKB-EC"/>
</dbReference>
<feature type="domain" description="DUF6606" evidence="10">
    <location>
        <begin position="302"/>
        <end position="576"/>
    </location>
</feature>
<feature type="compositionally biased region" description="Polar residues" evidence="7">
    <location>
        <begin position="1060"/>
        <end position="1070"/>
    </location>
</feature>